<dbReference type="AlphaFoldDB" id="A0A5Q6PE35"/>
<proteinExistence type="predicted"/>
<evidence type="ECO:0000313" key="2">
    <source>
        <dbReference type="Proteomes" id="UP000323225"/>
    </source>
</evidence>
<dbReference type="Proteomes" id="UP000323225">
    <property type="component" value="Unassembled WGS sequence"/>
</dbReference>
<name>A0A5Q6PE35_VIBCL</name>
<comment type="caution">
    <text evidence="1">The sequence shown here is derived from an EMBL/GenBank/DDBJ whole genome shotgun (WGS) entry which is preliminary data.</text>
</comment>
<dbReference type="EMBL" id="VUAA01000028">
    <property type="protein sequence ID" value="KAA1253113.1"/>
    <property type="molecule type" value="Genomic_DNA"/>
</dbReference>
<evidence type="ECO:0000313" key="1">
    <source>
        <dbReference type="EMBL" id="KAA1253113.1"/>
    </source>
</evidence>
<sequence length="121" mass="13792">MQYVAVTPSFEFVTLTDFSNIRNNANGSVLVITTEPKAIHHVPAYSNSEFEVPILNQTLVSIQELENLPNVEKIIPLKLTVEQHKQAKEWYVKGFGLSNIAEHFGLNSDELRHELRSHKHN</sequence>
<accession>A0A5Q6PE35</accession>
<organism evidence="1 2">
    <name type="scientific">Vibrio cholerae</name>
    <dbReference type="NCBI Taxonomy" id="666"/>
    <lineage>
        <taxon>Bacteria</taxon>
        <taxon>Pseudomonadati</taxon>
        <taxon>Pseudomonadota</taxon>
        <taxon>Gammaproteobacteria</taxon>
        <taxon>Vibrionales</taxon>
        <taxon>Vibrionaceae</taxon>
        <taxon>Vibrio</taxon>
    </lineage>
</organism>
<protein>
    <submittedName>
        <fullName evidence="1">Uncharacterized protein</fullName>
    </submittedName>
</protein>
<gene>
    <name evidence="1" type="ORF">F0M16_19425</name>
</gene>
<reference evidence="1 2" key="1">
    <citation type="submission" date="2019-09" db="EMBL/GenBank/DDBJ databases">
        <authorList>
            <person name="Kritzky A."/>
            <person name="Schelkanova E.Y."/>
            <person name="Alkhova Z.V."/>
            <person name="Smirnova N.I."/>
        </authorList>
    </citation>
    <scope>NUCLEOTIDE SEQUENCE [LARGE SCALE GENOMIC DNA]</scope>
    <source>
        <strain evidence="1 2">M1526</strain>
    </source>
</reference>